<dbReference type="EMBL" id="UHIV01000001">
    <property type="protein sequence ID" value="SUP52775.1"/>
    <property type="molecule type" value="Genomic_DNA"/>
</dbReference>
<dbReference type="AlphaFoldDB" id="A0A380NYN7"/>
<proteinExistence type="predicted"/>
<organism evidence="2 3">
    <name type="scientific">Weissella viridescens</name>
    <name type="common">Lactobacillus viridescens</name>
    <dbReference type="NCBI Taxonomy" id="1629"/>
    <lineage>
        <taxon>Bacteria</taxon>
        <taxon>Bacillati</taxon>
        <taxon>Bacillota</taxon>
        <taxon>Bacilli</taxon>
        <taxon>Lactobacillales</taxon>
        <taxon>Lactobacillaceae</taxon>
        <taxon>Weissella</taxon>
    </lineage>
</organism>
<feature type="region of interest" description="Disordered" evidence="1">
    <location>
        <begin position="1"/>
        <end position="21"/>
    </location>
</feature>
<evidence type="ECO:0000256" key="1">
    <source>
        <dbReference type="SAM" id="MobiDB-lite"/>
    </source>
</evidence>
<dbReference type="InterPro" id="IPR018580">
    <property type="entry name" value="Uncharacterised_YfhO"/>
</dbReference>
<dbReference type="Pfam" id="PF09586">
    <property type="entry name" value="YfhO"/>
    <property type="match status" value="1"/>
</dbReference>
<sequence>MTQSFQRTKGDPFQGNYNGGSTFSSALEYQQSRFMALIGQPEGDNYVSYTGGTLVSDSLLGMKYLLQSNNQQPDRPGTPANTTEFKRGIQMAFTQLNGRTI</sequence>
<reference evidence="2 3" key="1">
    <citation type="submission" date="2018-06" db="EMBL/GenBank/DDBJ databases">
        <authorList>
            <consortium name="Pathogen Informatics"/>
            <person name="Doyle S."/>
        </authorList>
    </citation>
    <scope>NUCLEOTIDE SEQUENCE [LARGE SCALE GENOMIC DNA]</scope>
    <source>
        <strain evidence="2 3">NCTC13645</strain>
    </source>
</reference>
<protein>
    <submittedName>
        <fullName evidence="2">Predicted membrane protein</fullName>
    </submittedName>
</protein>
<evidence type="ECO:0000313" key="2">
    <source>
        <dbReference type="EMBL" id="SUP52775.1"/>
    </source>
</evidence>
<name>A0A380NYN7_WEIVI</name>
<accession>A0A380NYN7</accession>
<dbReference type="Proteomes" id="UP000254621">
    <property type="component" value="Unassembled WGS sequence"/>
</dbReference>
<evidence type="ECO:0000313" key="3">
    <source>
        <dbReference type="Proteomes" id="UP000254621"/>
    </source>
</evidence>
<gene>
    <name evidence="2" type="ORF">NCTC13645_00677</name>
</gene>